<evidence type="ECO:0000256" key="1">
    <source>
        <dbReference type="ARBA" id="ARBA00004571"/>
    </source>
</evidence>
<evidence type="ECO:0000259" key="11">
    <source>
        <dbReference type="Pfam" id="PF13954"/>
    </source>
</evidence>
<keyword evidence="3" id="KW-0813">Transport</keyword>
<evidence type="ECO:0000256" key="7">
    <source>
        <dbReference type="ARBA" id="ARBA00023136"/>
    </source>
</evidence>
<evidence type="ECO:0000256" key="3">
    <source>
        <dbReference type="ARBA" id="ARBA00022448"/>
    </source>
</evidence>
<dbReference type="RefSeq" id="WP_088208821.1">
    <property type="nucleotide sequence ID" value="NZ_CP077290.1"/>
</dbReference>
<dbReference type="SUPFAM" id="SSF141729">
    <property type="entry name" value="FimD N-terminal domain-like"/>
    <property type="match status" value="1"/>
</dbReference>
<dbReference type="Pfam" id="PF13954">
    <property type="entry name" value="PapC_N"/>
    <property type="match status" value="1"/>
</dbReference>
<evidence type="ECO:0000313" key="12">
    <source>
        <dbReference type="EMBL" id="QXA51200.1"/>
    </source>
</evidence>
<accession>A0ABX8KSL9</accession>
<feature type="domain" description="PapC-like C-terminal" evidence="10">
    <location>
        <begin position="727"/>
        <end position="791"/>
    </location>
</feature>
<evidence type="ECO:0000256" key="6">
    <source>
        <dbReference type="ARBA" id="ARBA00022729"/>
    </source>
</evidence>
<dbReference type="Pfam" id="PF13953">
    <property type="entry name" value="PapC_C"/>
    <property type="match status" value="1"/>
</dbReference>
<dbReference type="Gene3D" id="3.10.20.410">
    <property type="match status" value="1"/>
</dbReference>
<dbReference type="InterPro" id="IPR043142">
    <property type="entry name" value="PapC-like_C_sf"/>
</dbReference>
<feature type="domain" description="PapC N-terminal" evidence="11">
    <location>
        <begin position="34"/>
        <end position="163"/>
    </location>
</feature>
<dbReference type="Gene3D" id="2.60.40.2610">
    <property type="entry name" value="Outer membrane usher protein FimD, plug domain"/>
    <property type="match status" value="1"/>
</dbReference>
<dbReference type="NCBIfam" id="NF011832">
    <property type="entry name" value="PRK15304.1"/>
    <property type="match status" value="1"/>
</dbReference>
<dbReference type="Pfam" id="PF00577">
    <property type="entry name" value="Usher"/>
    <property type="match status" value="1"/>
</dbReference>
<dbReference type="InterPro" id="IPR025885">
    <property type="entry name" value="PapC_N"/>
</dbReference>
<sequence>MSDLPLRKYAFGPAAIAAAVLLPPCTAGAADLDFNTDILATRGISTNLAHYFSGAQRYLPGQHAVQVRINGVDKGTLAVRIGEEGQLCVDDDFTRAAGLLPLNILEKETCHELVQDYPTATVTPLPNKESLEIFVPAEAMDNGFYAAKYYEHGGVAGLINYNAFSNYNEFGGSGSSTFSQGNIGTGLNVANWTVRSSTILTDDNGTRSVENLYTYAEHVFEERKLRAQVGQINATSSLFSGAQINGIQLLPETGLQPNIPATTITGIAHSNQARVEVRQAGQVIYSTLVNAGPFTLPDVPVVRGNVDLDISVVETDGSTTRFTVPSSSLNISGTTRAEGLSFSVGQVRDGGDDNGSPWVMNISNGTRLAEDLTGVTAGVLAEKYQAAGAQLEWAVNEKWMITPSVMVSAARFHAEQNGTKAELQNTLMLPGQLTLGLTASGYSAGFREMTEAMDDESEGYQNAWNASLNWNNALLGTFSLQYSENAGDKESGDSRYLMAAWGKTLGHASVSVNWQHAMSSGSNSSEGSGQNDDDLFYVNLAVPFGTERISTYMRSQGNKQNFGLQDSGSFGQNLNYNLSADRDNQDKSNAFDGNLNANLHYTQLGLAAGMDDGDRRNYSASLMGGIALHRHGVTFSPYPVKETFGIARLSEPESGIELSTPDGTVWTDRWGQAVVPGLREWQKSQIVINANSLPQGMDLSNGIQTLSAAYGSFSQVDFRVLQTRRVMLDVKKPNGEWLTRGLSVVDKDSNYIVSVMDNGSVFIPDATDSPELFVVDDSRVRICQIHYALSEEKNKEAYYEKAQGVCK</sequence>
<evidence type="ECO:0000259" key="10">
    <source>
        <dbReference type="Pfam" id="PF13953"/>
    </source>
</evidence>
<evidence type="ECO:0000256" key="4">
    <source>
        <dbReference type="ARBA" id="ARBA00022452"/>
    </source>
</evidence>
<dbReference type="Gene3D" id="2.60.40.2070">
    <property type="match status" value="1"/>
</dbReference>
<dbReference type="InterPro" id="IPR037224">
    <property type="entry name" value="PapC_N_sf"/>
</dbReference>
<keyword evidence="13" id="KW-1185">Reference proteome</keyword>
<dbReference type="Gene3D" id="2.60.40.3110">
    <property type="match status" value="1"/>
</dbReference>
<evidence type="ECO:0000256" key="2">
    <source>
        <dbReference type="ARBA" id="ARBA00008064"/>
    </source>
</evidence>
<keyword evidence="8" id="KW-0998">Cell outer membrane</keyword>
<feature type="signal peptide" evidence="9">
    <location>
        <begin position="1"/>
        <end position="29"/>
    </location>
</feature>
<keyword evidence="4" id="KW-1134">Transmembrane beta strand</keyword>
<feature type="chain" id="PRO_5046720104" evidence="9">
    <location>
        <begin position="30"/>
        <end position="807"/>
    </location>
</feature>
<dbReference type="PANTHER" id="PTHR30451:SF8">
    <property type="entry name" value="FIMBRIAL USHER PROTEIN"/>
    <property type="match status" value="1"/>
</dbReference>
<dbReference type="EMBL" id="CP077290">
    <property type="protein sequence ID" value="QXA51200.1"/>
    <property type="molecule type" value="Genomic_DNA"/>
</dbReference>
<evidence type="ECO:0000256" key="9">
    <source>
        <dbReference type="SAM" id="SignalP"/>
    </source>
</evidence>
<evidence type="ECO:0000313" key="13">
    <source>
        <dbReference type="Proteomes" id="UP000683583"/>
    </source>
</evidence>
<dbReference type="InterPro" id="IPR000015">
    <property type="entry name" value="Fimb_usher"/>
</dbReference>
<comment type="similarity">
    <text evidence="2">Belongs to the fimbrial export usher family.</text>
</comment>
<keyword evidence="5" id="KW-0812">Transmembrane</keyword>
<dbReference type="PANTHER" id="PTHR30451">
    <property type="entry name" value="OUTER MEMBRANE USHER PROTEIN"/>
    <property type="match status" value="1"/>
</dbReference>
<evidence type="ECO:0000256" key="5">
    <source>
        <dbReference type="ARBA" id="ARBA00022692"/>
    </source>
</evidence>
<evidence type="ECO:0000256" key="8">
    <source>
        <dbReference type="ARBA" id="ARBA00023237"/>
    </source>
</evidence>
<name>A0ABX8KSL9_9ENTR</name>
<gene>
    <name evidence="12" type="ORF">I6L58_09270</name>
</gene>
<dbReference type="InterPro" id="IPR025949">
    <property type="entry name" value="PapC-like_C"/>
</dbReference>
<reference evidence="12 13" key="1">
    <citation type="submission" date="2021-06" db="EMBL/GenBank/DDBJ databases">
        <title>FDA dAtabase for Regulatory Grade micrObial Sequences (FDA-ARGOS): Supporting development and validation of Infectious Disease Dx tests.</title>
        <authorList>
            <person name="Sproer C."/>
            <person name="Gronow S."/>
            <person name="Severitt S."/>
            <person name="Schroder I."/>
            <person name="Tallon L."/>
            <person name="Sadzewicz L."/>
            <person name="Zhao X."/>
            <person name="Boylan J."/>
            <person name="Ott S."/>
            <person name="Bowen H."/>
            <person name="Vavikolanu K."/>
            <person name="Mehta A."/>
            <person name="Aluvathingal J."/>
            <person name="Nadendla S."/>
            <person name="Lowell S."/>
            <person name="Myers T."/>
            <person name="Yan Y."/>
        </authorList>
    </citation>
    <scope>NUCLEOTIDE SEQUENCE [LARGE SCALE GENOMIC DNA]</scope>
    <source>
        <strain evidence="12 13">FDAARGOS 1428</strain>
    </source>
</reference>
<dbReference type="InterPro" id="IPR042186">
    <property type="entry name" value="FimD_plug_dom"/>
</dbReference>
<protein>
    <submittedName>
        <fullName evidence="12">Fimbrial biogenesis usher protein</fullName>
    </submittedName>
</protein>
<organism evidence="12 13">
    <name type="scientific">Enterobacter cancerogenus</name>
    <dbReference type="NCBI Taxonomy" id="69218"/>
    <lineage>
        <taxon>Bacteria</taxon>
        <taxon>Pseudomonadati</taxon>
        <taxon>Pseudomonadota</taxon>
        <taxon>Gammaproteobacteria</taxon>
        <taxon>Enterobacterales</taxon>
        <taxon>Enterobacteriaceae</taxon>
        <taxon>Enterobacter</taxon>
        <taxon>Enterobacter cloacae complex</taxon>
    </lineage>
</organism>
<keyword evidence="7" id="KW-0472">Membrane</keyword>
<dbReference type="Proteomes" id="UP000683583">
    <property type="component" value="Chromosome"/>
</dbReference>
<comment type="subcellular location">
    <subcellularLocation>
        <location evidence="1">Cell outer membrane</location>
        <topology evidence="1">Multi-pass membrane protein</topology>
    </subcellularLocation>
</comment>
<keyword evidence="6 9" id="KW-0732">Signal</keyword>
<proteinExistence type="inferred from homology"/>